<dbReference type="InterPro" id="IPR012327">
    <property type="entry name" value="MeTrfase_D12"/>
</dbReference>
<organism evidence="4 5">
    <name type="scientific">Thalassobacterium sedimentorum</name>
    <dbReference type="NCBI Taxonomy" id="3041258"/>
    <lineage>
        <taxon>Bacteria</taxon>
        <taxon>Pseudomonadati</taxon>
        <taxon>Verrucomicrobiota</taxon>
        <taxon>Opitutia</taxon>
        <taxon>Puniceicoccales</taxon>
        <taxon>Coraliomargaritaceae</taxon>
        <taxon>Thalassobacterium</taxon>
    </lineage>
</organism>
<evidence type="ECO:0000256" key="1">
    <source>
        <dbReference type="ARBA" id="ARBA00022603"/>
    </source>
</evidence>
<evidence type="ECO:0000256" key="2">
    <source>
        <dbReference type="ARBA" id="ARBA00022679"/>
    </source>
</evidence>
<evidence type="ECO:0008006" key="6">
    <source>
        <dbReference type="Google" id="ProtNLM"/>
    </source>
</evidence>
<gene>
    <name evidence="4" type="ORF">QEH59_12450</name>
</gene>
<reference evidence="4 5" key="1">
    <citation type="submission" date="2023-04" db="EMBL/GenBank/DDBJ databases">
        <title>A novel bacteria isolated from coastal sediment.</title>
        <authorList>
            <person name="Liu X.-J."/>
            <person name="Du Z.-J."/>
        </authorList>
    </citation>
    <scope>NUCLEOTIDE SEQUENCE [LARGE SCALE GENOMIC DNA]</scope>
    <source>
        <strain evidence="4 5">SDUM461004</strain>
    </source>
</reference>
<protein>
    <recommendedName>
        <fullName evidence="6">DNA adenine methylase</fullName>
    </recommendedName>
</protein>
<evidence type="ECO:0000313" key="5">
    <source>
        <dbReference type="Proteomes" id="UP001243717"/>
    </source>
</evidence>
<keyword evidence="2" id="KW-0808">Transferase</keyword>
<accession>A0ABU1AKC0</accession>
<comment type="caution">
    <text evidence="4">The sequence shown here is derived from an EMBL/GenBank/DDBJ whole genome shotgun (WGS) entry which is preliminary data.</text>
</comment>
<name>A0ABU1AKC0_9BACT</name>
<dbReference type="Proteomes" id="UP001243717">
    <property type="component" value="Unassembled WGS sequence"/>
</dbReference>
<keyword evidence="3" id="KW-0949">S-adenosyl-L-methionine</keyword>
<keyword evidence="1" id="KW-0489">Methyltransferase</keyword>
<dbReference type="RefSeq" id="WP_308985697.1">
    <property type="nucleotide sequence ID" value="NZ_JARXIC010000021.1"/>
</dbReference>
<dbReference type="SUPFAM" id="SSF53335">
    <property type="entry name" value="S-adenosyl-L-methionine-dependent methyltransferases"/>
    <property type="match status" value="1"/>
</dbReference>
<proteinExistence type="predicted"/>
<evidence type="ECO:0000256" key="3">
    <source>
        <dbReference type="ARBA" id="ARBA00022691"/>
    </source>
</evidence>
<keyword evidence="5" id="KW-1185">Reference proteome</keyword>
<sequence length="201" mass="23533">MPPHRVYIESHLGGGAILRSKKPAPISYAIDADPRVIGNFRQNHSSLAEYQEMDAVEFLKAYQFSGDELVYSDPPYPKSTRLKQKIYRCEYEDADHEELLETLISLPCQVMVSSYENTLYSSMLKGWNEVKFPNKTQTGIRIESLWTNYPKPKEVHDTRYLGGTFRERQTIRRKQERLRNKISALPTYERQALFEWISEAY</sequence>
<evidence type="ECO:0000313" key="4">
    <source>
        <dbReference type="EMBL" id="MDQ8195241.1"/>
    </source>
</evidence>
<dbReference type="PANTHER" id="PTHR30481">
    <property type="entry name" value="DNA ADENINE METHYLASE"/>
    <property type="match status" value="1"/>
</dbReference>
<dbReference type="EMBL" id="JARXIC010000021">
    <property type="protein sequence ID" value="MDQ8195241.1"/>
    <property type="molecule type" value="Genomic_DNA"/>
</dbReference>
<dbReference type="Gene3D" id="3.40.50.150">
    <property type="entry name" value="Vaccinia Virus protein VP39"/>
    <property type="match status" value="1"/>
</dbReference>
<dbReference type="InterPro" id="IPR029063">
    <property type="entry name" value="SAM-dependent_MTases_sf"/>
</dbReference>